<proteinExistence type="predicted"/>
<evidence type="ECO:0000313" key="3">
    <source>
        <dbReference type="Proteomes" id="UP001604277"/>
    </source>
</evidence>
<comment type="caution">
    <text evidence="2">The sequence shown here is derived from an EMBL/GenBank/DDBJ whole genome shotgun (WGS) entry which is preliminary data.</text>
</comment>
<reference evidence="3" key="1">
    <citation type="submission" date="2024-07" db="EMBL/GenBank/DDBJ databases">
        <title>Two chromosome-level genome assemblies of Korean endemic species Abeliophyllum distichum and Forsythia ovata (Oleaceae).</title>
        <authorList>
            <person name="Jang H."/>
        </authorList>
    </citation>
    <scope>NUCLEOTIDE SEQUENCE [LARGE SCALE GENOMIC DNA]</scope>
</reference>
<accession>A0ABD1RI21</accession>
<feature type="compositionally biased region" description="Acidic residues" evidence="1">
    <location>
        <begin position="135"/>
        <end position="156"/>
    </location>
</feature>
<gene>
    <name evidence="2" type="ORF">Fot_41093</name>
</gene>
<feature type="compositionally biased region" description="Basic and acidic residues" evidence="1">
    <location>
        <begin position="110"/>
        <end position="132"/>
    </location>
</feature>
<keyword evidence="3" id="KW-1185">Reference proteome</keyword>
<dbReference type="EMBL" id="JBFOLJ010000012">
    <property type="protein sequence ID" value="KAL2487801.1"/>
    <property type="molecule type" value="Genomic_DNA"/>
</dbReference>
<dbReference type="Proteomes" id="UP001604277">
    <property type="component" value="Unassembled WGS sequence"/>
</dbReference>
<feature type="region of interest" description="Disordered" evidence="1">
    <location>
        <begin position="88"/>
        <end position="159"/>
    </location>
</feature>
<sequence length="187" mass="20278">MARSKTTTHHSEIRRSRRGAATTIATAVHPEFTPPRALVVSLPPSAAPRLLPPLVPPVSGTISSSLIPQPTAAANKVHSTAAILTQVTSHGEFDEDTSFDHGTGSQSSNKSDDSLRESPQTEHLEEQQHKLSSDFADENVEEEEESTNEEDDDLSAEETVFVKLSCAQNGKQKFDERSNVANLPSEH</sequence>
<dbReference type="AlphaFoldDB" id="A0ABD1RI21"/>
<protein>
    <submittedName>
        <fullName evidence="2">Uncharacterized protein</fullName>
    </submittedName>
</protein>
<feature type="region of interest" description="Disordered" evidence="1">
    <location>
        <begin position="1"/>
        <end position="21"/>
    </location>
</feature>
<evidence type="ECO:0000256" key="1">
    <source>
        <dbReference type="SAM" id="MobiDB-lite"/>
    </source>
</evidence>
<evidence type="ECO:0000313" key="2">
    <source>
        <dbReference type="EMBL" id="KAL2487801.1"/>
    </source>
</evidence>
<organism evidence="2 3">
    <name type="scientific">Forsythia ovata</name>
    <dbReference type="NCBI Taxonomy" id="205694"/>
    <lineage>
        <taxon>Eukaryota</taxon>
        <taxon>Viridiplantae</taxon>
        <taxon>Streptophyta</taxon>
        <taxon>Embryophyta</taxon>
        <taxon>Tracheophyta</taxon>
        <taxon>Spermatophyta</taxon>
        <taxon>Magnoliopsida</taxon>
        <taxon>eudicotyledons</taxon>
        <taxon>Gunneridae</taxon>
        <taxon>Pentapetalae</taxon>
        <taxon>asterids</taxon>
        <taxon>lamiids</taxon>
        <taxon>Lamiales</taxon>
        <taxon>Oleaceae</taxon>
        <taxon>Forsythieae</taxon>
        <taxon>Forsythia</taxon>
    </lineage>
</organism>
<name>A0ABD1RI21_9LAMI</name>